<protein>
    <submittedName>
        <fullName evidence="4">RNA-binding protein</fullName>
    </submittedName>
</protein>
<dbReference type="InterPro" id="IPR000504">
    <property type="entry name" value="RRM_dom"/>
</dbReference>
<name>A0A7K1Y0W0_9SPHI</name>
<dbReference type="Gene3D" id="3.30.70.330">
    <property type="match status" value="1"/>
</dbReference>
<dbReference type="SMART" id="SM00360">
    <property type="entry name" value="RRM"/>
    <property type="match status" value="1"/>
</dbReference>
<dbReference type="SUPFAM" id="SSF54928">
    <property type="entry name" value="RNA-binding domain, RBD"/>
    <property type="match status" value="1"/>
</dbReference>
<feature type="region of interest" description="Disordered" evidence="2">
    <location>
        <begin position="73"/>
        <end position="132"/>
    </location>
</feature>
<dbReference type="PROSITE" id="PS50102">
    <property type="entry name" value="RRM"/>
    <property type="match status" value="1"/>
</dbReference>
<accession>A0A7K1Y0W0</accession>
<dbReference type="PANTHER" id="PTHR48027">
    <property type="entry name" value="HETEROGENEOUS NUCLEAR RIBONUCLEOPROTEIN 87F-RELATED"/>
    <property type="match status" value="1"/>
</dbReference>
<dbReference type="InterPro" id="IPR052462">
    <property type="entry name" value="SLIRP/GR-RBP-like"/>
</dbReference>
<evidence type="ECO:0000259" key="3">
    <source>
        <dbReference type="PROSITE" id="PS50102"/>
    </source>
</evidence>
<dbReference type="EMBL" id="WVHS01000003">
    <property type="protein sequence ID" value="MXV16306.1"/>
    <property type="molecule type" value="Genomic_DNA"/>
</dbReference>
<feature type="compositionally biased region" description="Gly residues" evidence="2">
    <location>
        <begin position="88"/>
        <end position="132"/>
    </location>
</feature>
<evidence type="ECO:0000256" key="1">
    <source>
        <dbReference type="ARBA" id="ARBA00022884"/>
    </source>
</evidence>
<organism evidence="4 5">
    <name type="scientific">Hufsiella ginkgonis</name>
    <dbReference type="NCBI Taxonomy" id="2695274"/>
    <lineage>
        <taxon>Bacteria</taxon>
        <taxon>Pseudomonadati</taxon>
        <taxon>Bacteroidota</taxon>
        <taxon>Sphingobacteriia</taxon>
        <taxon>Sphingobacteriales</taxon>
        <taxon>Sphingobacteriaceae</taxon>
        <taxon>Hufsiella</taxon>
    </lineage>
</organism>
<dbReference type="RefSeq" id="WP_160907312.1">
    <property type="nucleotide sequence ID" value="NZ_WVHS01000003.1"/>
</dbReference>
<keyword evidence="1" id="KW-0694">RNA-binding</keyword>
<proteinExistence type="predicted"/>
<comment type="caution">
    <text evidence="4">The sequence shown here is derived from an EMBL/GenBank/DDBJ whole genome shotgun (WGS) entry which is preliminary data.</text>
</comment>
<dbReference type="InterPro" id="IPR012677">
    <property type="entry name" value="Nucleotide-bd_a/b_plait_sf"/>
</dbReference>
<dbReference type="CDD" id="cd21608">
    <property type="entry name" value="RRM2_NsCP33_like"/>
    <property type="match status" value="1"/>
</dbReference>
<reference evidence="4 5" key="1">
    <citation type="submission" date="2019-11" db="EMBL/GenBank/DDBJ databases">
        <title>Pedobacter sp. HMF7056 Genome sequencing and assembly.</title>
        <authorList>
            <person name="Kang H."/>
            <person name="Kim H."/>
            <person name="Joh K."/>
        </authorList>
    </citation>
    <scope>NUCLEOTIDE SEQUENCE [LARGE SCALE GENOMIC DNA]</scope>
    <source>
        <strain evidence="4 5">HMF7056</strain>
    </source>
</reference>
<dbReference type="InterPro" id="IPR048289">
    <property type="entry name" value="RRM2_NsCP33-like"/>
</dbReference>
<dbReference type="Proteomes" id="UP000451233">
    <property type="component" value="Unassembled WGS sequence"/>
</dbReference>
<dbReference type="GO" id="GO:0003723">
    <property type="term" value="F:RNA binding"/>
    <property type="evidence" value="ECO:0007669"/>
    <property type="project" value="UniProtKB-KW"/>
</dbReference>
<dbReference type="InterPro" id="IPR035979">
    <property type="entry name" value="RBD_domain_sf"/>
</dbReference>
<feature type="domain" description="RRM" evidence="3">
    <location>
        <begin position="1"/>
        <end position="79"/>
    </location>
</feature>
<evidence type="ECO:0000313" key="4">
    <source>
        <dbReference type="EMBL" id="MXV16306.1"/>
    </source>
</evidence>
<keyword evidence="5" id="KW-1185">Reference proteome</keyword>
<dbReference type="Pfam" id="PF00076">
    <property type="entry name" value="RRM_1"/>
    <property type="match status" value="1"/>
</dbReference>
<evidence type="ECO:0000256" key="2">
    <source>
        <dbReference type="SAM" id="MobiDB-lite"/>
    </source>
</evidence>
<evidence type="ECO:0000313" key="5">
    <source>
        <dbReference type="Proteomes" id="UP000451233"/>
    </source>
</evidence>
<dbReference type="AlphaFoldDB" id="A0A7K1Y0W0"/>
<gene>
    <name evidence="4" type="ORF">GS398_13410</name>
</gene>
<sequence length="132" mass="13519">MNIFCAGFPYSLEEDQLRGIFEQYGEVSSIKIITDKETGRSKGFGFVEMADESEALKAIENLNGLQVGGRSIAVSQAQERQDKKPGGFSRGGGGGFNRGGGGGGGYNKGGSGGGYNKGGGGGGYNRGGGSEY</sequence>